<dbReference type="InterPro" id="IPR037185">
    <property type="entry name" value="EmrE-like"/>
</dbReference>
<comment type="subcellular location">
    <subcellularLocation>
        <location evidence="1 7">Cell membrane</location>
        <topology evidence="1 7">Multi-pass membrane protein</topology>
    </subcellularLocation>
</comment>
<dbReference type="InterPro" id="IPR000390">
    <property type="entry name" value="Small_drug/metabolite_transptr"/>
</dbReference>
<reference evidence="10" key="1">
    <citation type="journal article" date="2019" name="Int. J. Syst. Evol. Microbiol.">
        <title>The Global Catalogue of Microorganisms (GCM) 10K type strain sequencing project: providing services to taxonomists for standard genome sequencing and annotation.</title>
        <authorList>
            <consortium name="The Broad Institute Genomics Platform"/>
            <consortium name="The Broad Institute Genome Sequencing Center for Infectious Disease"/>
            <person name="Wu L."/>
            <person name="Ma J."/>
        </authorList>
    </citation>
    <scope>NUCLEOTIDE SEQUENCE [LARGE SCALE GENOMIC DNA]</scope>
    <source>
        <strain evidence="10">CCM 8904</strain>
    </source>
</reference>
<dbReference type="PANTHER" id="PTHR30561:SF0">
    <property type="entry name" value="GUANIDINIUM EXPORTER"/>
    <property type="match status" value="1"/>
</dbReference>
<feature type="transmembrane region" description="Helical" evidence="8">
    <location>
        <begin position="57"/>
        <end position="78"/>
    </location>
</feature>
<feature type="transmembrane region" description="Helical" evidence="8">
    <location>
        <begin position="84"/>
        <end position="104"/>
    </location>
</feature>
<evidence type="ECO:0000313" key="9">
    <source>
        <dbReference type="EMBL" id="MFC6169842.1"/>
    </source>
</evidence>
<keyword evidence="4 7" id="KW-0812">Transmembrane</keyword>
<gene>
    <name evidence="9" type="ORF">ACFQGP_04515</name>
</gene>
<dbReference type="EMBL" id="JBHSSL010000025">
    <property type="protein sequence ID" value="MFC6169842.1"/>
    <property type="molecule type" value="Genomic_DNA"/>
</dbReference>
<evidence type="ECO:0000256" key="1">
    <source>
        <dbReference type="ARBA" id="ARBA00004651"/>
    </source>
</evidence>
<evidence type="ECO:0000256" key="3">
    <source>
        <dbReference type="ARBA" id="ARBA00022475"/>
    </source>
</evidence>
<keyword evidence="2" id="KW-0813">Transport</keyword>
<name>A0ABW1RAZ3_9LACO</name>
<evidence type="ECO:0000256" key="8">
    <source>
        <dbReference type="SAM" id="Phobius"/>
    </source>
</evidence>
<evidence type="ECO:0000256" key="7">
    <source>
        <dbReference type="RuleBase" id="RU003942"/>
    </source>
</evidence>
<dbReference type="Gene3D" id="1.10.3730.20">
    <property type="match status" value="1"/>
</dbReference>
<keyword evidence="3" id="KW-1003">Cell membrane</keyword>
<organism evidence="9 10">
    <name type="scientific">Loigolactobacillus jiayinensis</name>
    <dbReference type="NCBI Taxonomy" id="2486016"/>
    <lineage>
        <taxon>Bacteria</taxon>
        <taxon>Bacillati</taxon>
        <taxon>Bacillota</taxon>
        <taxon>Bacilli</taxon>
        <taxon>Lactobacillales</taxon>
        <taxon>Lactobacillaceae</taxon>
        <taxon>Loigolactobacillus</taxon>
    </lineage>
</organism>
<evidence type="ECO:0000256" key="4">
    <source>
        <dbReference type="ARBA" id="ARBA00022692"/>
    </source>
</evidence>
<dbReference type="SUPFAM" id="SSF103481">
    <property type="entry name" value="Multidrug resistance efflux transporter EmrE"/>
    <property type="match status" value="1"/>
</dbReference>
<dbReference type="Pfam" id="PF00893">
    <property type="entry name" value="Multi_Drug_Res"/>
    <property type="match status" value="1"/>
</dbReference>
<proteinExistence type="inferred from homology"/>
<comment type="caution">
    <text evidence="9">The sequence shown here is derived from an EMBL/GenBank/DDBJ whole genome shotgun (WGS) entry which is preliminary data.</text>
</comment>
<dbReference type="InterPro" id="IPR045324">
    <property type="entry name" value="Small_multidrug_res"/>
</dbReference>
<feature type="transmembrane region" description="Helical" evidence="8">
    <location>
        <begin position="33"/>
        <end position="50"/>
    </location>
</feature>
<keyword evidence="6 8" id="KW-0472">Membrane</keyword>
<evidence type="ECO:0000256" key="6">
    <source>
        <dbReference type="ARBA" id="ARBA00023136"/>
    </source>
</evidence>
<keyword evidence="5 8" id="KW-1133">Transmembrane helix</keyword>
<dbReference type="RefSeq" id="WP_125551068.1">
    <property type="nucleotide sequence ID" value="NZ_JBHSSL010000025.1"/>
</dbReference>
<protein>
    <submittedName>
        <fullName evidence="9">DMT family transporter</fullName>
    </submittedName>
</protein>
<dbReference type="PANTHER" id="PTHR30561">
    <property type="entry name" value="SMR FAMILY PROTON-DEPENDENT DRUG EFFLUX TRANSPORTER SUGE"/>
    <property type="match status" value="1"/>
</dbReference>
<evidence type="ECO:0000313" key="10">
    <source>
        <dbReference type="Proteomes" id="UP001596289"/>
    </source>
</evidence>
<evidence type="ECO:0000256" key="2">
    <source>
        <dbReference type="ARBA" id="ARBA00022448"/>
    </source>
</evidence>
<dbReference type="Proteomes" id="UP001596289">
    <property type="component" value="Unassembled WGS sequence"/>
</dbReference>
<accession>A0ABW1RAZ3</accession>
<evidence type="ECO:0000256" key="5">
    <source>
        <dbReference type="ARBA" id="ARBA00022989"/>
    </source>
</evidence>
<sequence length="105" mass="11585">MAWLYLVVAGLFETVWATTLKLSHGFQKLDYSLYTLIGMGFSFWLLAKAIKTLPLSLAYPIWTGIGALGTIIIGVILFGDRLSLVTWLFVGLLLISIVGIKITVH</sequence>
<keyword evidence="10" id="KW-1185">Reference proteome</keyword>
<comment type="similarity">
    <text evidence="7">Belongs to the drug/metabolite transporter (DMT) superfamily. Small multidrug resistance (SMR) (TC 2.A.7.1) family.</text>
</comment>